<gene>
    <name evidence="6" type="primary">ydhX</name>
    <name evidence="6" type="ORF">NNJEOMEG_02385</name>
</gene>
<keyword evidence="4" id="KW-0411">Iron-sulfur</keyword>
<evidence type="ECO:0000259" key="5">
    <source>
        <dbReference type="PROSITE" id="PS51379"/>
    </source>
</evidence>
<evidence type="ECO:0000256" key="3">
    <source>
        <dbReference type="ARBA" id="ARBA00023004"/>
    </source>
</evidence>
<dbReference type="Pfam" id="PF13247">
    <property type="entry name" value="Fer4_11"/>
    <property type="match status" value="1"/>
</dbReference>
<reference evidence="6 7" key="1">
    <citation type="submission" date="2020-04" db="EMBL/GenBank/DDBJ databases">
        <authorList>
            <consortium name="Desulfovibrio sp. FSS-1 genome sequencing consortium"/>
            <person name="Shimoshige H."/>
            <person name="Kobayashi H."/>
            <person name="Maekawa T."/>
        </authorList>
    </citation>
    <scope>NUCLEOTIDE SEQUENCE [LARGE SCALE GENOMIC DNA]</scope>
    <source>
        <strain evidence="6 7">SIID29052-01</strain>
    </source>
</reference>
<evidence type="ECO:0000256" key="4">
    <source>
        <dbReference type="ARBA" id="ARBA00023014"/>
    </source>
</evidence>
<evidence type="ECO:0000256" key="1">
    <source>
        <dbReference type="ARBA" id="ARBA00022485"/>
    </source>
</evidence>
<dbReference type="PROSITE" id="PS51379">
    <property type="entry name" value="4FE4S_FER_2"/>
    <property type="match status" value="1"/>
</dbReference>
<keyword evidence="7" id="KW-1185">Reference proteome</keyword>
<dbReference type="PANTHER" id="PTHR43177:SF3">
    <property type="entry name" value="PROTEIN NRFC HOMOLOG"/>
    <property type="match status" value="1"/>
</dbReference>
<feature type="domain" description="4Fe-4S ferredoxin-type" evidence="5">
    <location>
        <begin position="79"/>
        <end position="108"/>
    </location>
</feature>
<dbReference type="PANTHER" id="PTHR43177">
    <property type="entry name" value="PROTEIN NRFC"/>
    <property type="match status" value="1"/>
</dbReference>
<evidence type="ECO:0000313" key="7">
    <source>
        <dbReference type="Proteomes" id="UP000494245"/>
    </source>
</evidence>
<dbReference type="GO" id="GO:0051539">
    <property type="term" value="F:4 iron, 4 sulfur cluster binding"/>
    <property type="evidence" value="ECO:0007669"/>
    <property type="project" value="UniProtKB-KW"/>
</dbReference>
<dbReference type="EMBL" id="BLTE01000010">
    <property type="protein sequence ID" value="GFK94539.1"/>
    <property type="molecule type" value="Genomic_DNA"/>
</dbReference>
<dbReference type="PROSITE" id="PS00198">
    <property type="entry name" value="4FE4S_FER_1"/>
    <property type="match status" value="1"/>
</dbReference>
<comment type="caution">
    <text evidence="6">The sequence shown here is derived from an EMBL/GenBank/DDBJ whole genome shotgun (WGS) entry which is preliminary data.</text>
</comment>
<name>A0A6V8LWS8_9BACT</name>
<keyword evidence="2" id="KW-0479">Metal-binding</keyword>
<accession>A0A6V8LWS8</accession>
<dbReference type="GO" id="GO:0046872">
    <property type="term" value="F:metal ion binding"/>
    <property type="evidence" value="ECO:0007669"/>
    <property type="project" value="UniProtKB-KW"/>
</dbReference>
<dbReference type="InterPro" id="IPR017896">
    <property type="entry name" value="4Fe4S_Fe-S-bd"/>
</dbReference>
<keyword evidence="3" id="KW-0408">Iron</keyword>
<dbReference type="RefSeq" id="WP_173084711.1">
    <property type="nucleotide sequence ID" value="NZ_BLTE01000010.1"/>
</dbReference>
<dbReference type="Gene3D" id="3.30.70.20">
    <property type="match status" value="2"/>
</dbReference>
<sequence>MSNFVVIQDADKCGHCEACVAKCMKSNHFPARVRMADMVSPHHTKVGTHHFAFLSCHHCEDPKCVHACPHGAMVRTEEGVVRVSEENCHGCAECVHACPWHVPRVLGDTPTVKCNLCGGKAGHGEQPECVRTCPKGALRLVRIQEMGLEGRPEYAQKFFMRNFLKG</sequence>
<proteinExistence type="predicted"/>
<keyword evidence="1" id="KW-0004">4Fe-4S</keyword>
<dbReference type="InterPro" id="IPR050954">
    <property type="entry name" value="ET_IronSulfur_Cluster-Binding"/>
</dbReference>
<dbReference type="InterPro" id="IPR017900">
    <property type="entry name" value="4Fe4S_Fe_S_CS"/>
</dbReference>
<organism evidence="6 7">
    <name type="scientific">Fundidesulfovibrio magnetotacticus</name>
    <dbReference type="NCBI Taxonomy" id="2730080"/>
    <lineage>
        <taxon>Bacteria</taxon>
        <taxon>Pseudomonadati</taxon>
        <taxon>Thermodesulfobacteriota</taxon>
        <taxon>Desulfovibrionia</taxon>
        <taxon>Desulfovibrionales</taxon>
        <taxon>Desulfovibrionaceae</taxon>
        <taxon>Fundidesulfovibrio</taxon>
    </lineage>
</organism>
<dbReference type="Proteomes" id="UP000494245">
    <property type="component" value="Unassembled WGS sequence"/>
</dbReference>
<protein>
    <submittedName>
        <fullName evidence="6">Putative ferredoxin-like protein YdhX</fullName>
    </submittedName>
</protein>
<dbReference type="SUPFAM" id="SSF54862">
    <property type="entry name" value="4Fe-4S ferredoxins"/>
    <property type="match status" value="1"/>
</dbReference>
<dbReference type="AlphaFoldDB" id="A0A6V8LWS8"/>
<evidence type="ECO:0000313" key="6">
    <source>
        <dbReference type="EMBL" id="GFK94539.1"/>
    </source>
</evidence>
<evidence type="ECO:0000256" key="2">
    <source>
        <dbReference type="ARBA" id="ARBA00022723"/>
    </source>
</evidence>
<reference evidence="6 7" key="2">
    <citation type="submission" date="2020-05" db="EMBL/GenBank/DDBJ databases">
        <title>Draft genome sequence of Desulfovibrio sp. strainFSS-1.</title>
        <authorList>
            <person name="Shimoshige H."/>
            <person name="Kobayashi H."/>
            <person name="Maekawa T."/>
        </authorList>
    </citation>
    <scope>NUCLEOTIDE SEQUENCE [LARGE SCALE GENOMIC DNA]</scope>
    <source>
        <strain evidence="6 7">SIID29052-01</strain>
    </source>
</reference>